<keyword evidence="3" id="KW-1185">Reference proteome</keyword>
<dbReference type="Proteomes" id="UP001066276">
    <property type="component" value="Chromosome 9"/>
</dbReference>
<evidence type="ECO:0000256" key="1">
    <source>
        <dbReference type="SAM" id="MobiDB-lite"/>
    </source>
</evidence>
<accession>A0AAV7N5X6</accession>
<proteinExistence type="predicted"/>
<dbReference type="AlphaFoldDB" id="A0AAV7N5X6"/>
<feature type="compositionally biased region" description="Polar residues" evidence="1">
    <location>
        <begin position="128"/>
        <end position="140"/>
    </location>
</feature>
<evidence type="ECO:0000313" key="3">
    <source>
        <dbReference type="Proteomes" id="UP001066276"/>
    </source>
</evidence>
<feature type="region of interest" description="Disordered" evidence="1">
    <location>
        <begin position="72"/>
        <end position="140"/>
    </location>
</feature>
<reference evidence="2" key="1">
    <citation type="journal article" date="2022" name="bioRxiv">
        <title>Sequencing and chromosome-scale assembly of the giantPleurodeles waltlgenome.</title>
        <authorList>
            <person name="Brown T."/>
            <person name="Elewa A."/>
            <person name="Iarovenko S."/>
            <person name="Subramanian E."/>
            <person name="Araus A.J."/>
            <person name="Petzold A."/>
            <person name="Susuki M."/>
            <person name="Suzuki K.-i.T."/>
            <person name="Hayashi T."/>
            <person name="Toyoda A."/>
            <person name="Oliveira C."/>
            <person name="Osipova E."/>
            <person name="Leigh N.D."/>
            <person name="Simon A."/>
            <person name="Yun M.H."/>
        </authorList>
    </citation>
    <scope>NUCLEOTIDE SEQUENCE</scope>
    <source>
        <strain evidence="2">20211129_DDA</strain>
        <tissue evidence="2">Liver</tissue>
    </source>
</reference>
<evidence type="ECO:0000313" key="2">
    <source>
        <dbReference type="EMBL" id="KAJ1110864.1"/>
    </source>
</evidence>
<protein>
    <submittedName>
        <fullName evidence="2">Uncharacterized protein</fullName>
    </submittedName>
</protein>
<comment type="caution">
    <text evidence="2">The sequence shown here is derived from an EMBL/GenBank/DDBJ whole genome shotgun (WGS) entry which is preliminary data.</text>
</comment>
<name>A0AAV7N5X6_PLEWA</name>
<organism evidence="2 3">
    <name type="scientific">Pleurodeles waltl</name>
    <name type="common">Iberian ribbed newt</name>
    <dbReference type="NCBI Taxonomy" id="8319"/>
    <lineage>
        <taxon>Eukaryota</taxon>
        <taxon>Metazoa</taxon>
        <taxon>Chordata</taxon>
        <taxon>Craniata</taxon>
        <taxon>Vertebrata</taxon>
        <taxon>Euteleostomi</taxon>
        <taxon>Amphibia</taxon>
        <taxon>Batrachia</taxon>
        <taxon>Caudata</taxon>
        <taxon>Salamandroidea</taxon>
        <taxon>Salamandridae</taxon>
        <taxon>Pleurodelinae</taxon>
        <taxon>Pleurodeles</taxon>
    </lineage>
</organism>
<dbReference type="EMBL" id="JANPWB010000013">
    <property type="protein sequence ID" value="KAJ1110864.1"/>
    <property type="molecule type" value="Genomic_DNA"/>
</dbReference>
<gene>
    <name evidence="2" type="ORF">NDU88_008210</name>
</gene>
<sequence>MASGCSLFLDALRSLAHRCLVRISEGQSAKNEKQCPLGSGLAPLAITLAKAGAAGGGTVTWKLSCRSREAEFSLAPHKPRQNEPLQQGSARESAEKETPQGGPGGREALLTAVAKGLPGPQAHAVQTRGANPTEPQSTSQ</sequence>